<dbReference type="OrthoDB" id="3197351at2"/>
<dbReference type="RefSeq" id="WP_135181292.1">
    <property type="nucleotide sequence ID" value="NZ_JADGKZ010000002.1"/>
</dbReference>
<reference evidence="1 2" key="1">
    <citation type="submission" date="2019-03" db="EMBL/GenBank/DDBJ databases">
        <title>Diversity of the mouse oral microbiome.</title>
        <authorList>
            <person name="Joseph S."/>
            <person name="Aduse-Opoku J."/>
            <person name="Curtis M."/>
            <person name="Wade W."/>
            <person name="Hashim A."/>
        </authorList>
    </citation>
    <scope>NUCLEOTIDE SEQUENCE [LARGE SCALE GENOMIC DNA]</scope>
    <source>
        <strain evidence="1 2">WM131</strain>
    </source>
</reference>
<proteinExistence type="predicted"/>
<evidence type="ECO:0000313" key="1">
    <source>
        <dbReference type="EMBL" id="TFU98624.1"/>
    </source>
</evidence>
<comment type="caution">
    <text evidence="1">The sequence shown here is derived from an EMBL/GenBank/DDBJ whole genome shotgun (WGS) entry which is preliminary data.</text>
</comment>
<dbReference type="AlphaFoldDB" id="A0A4Y9JFG7"/>
<sequence>MNYFAFIGDIVDSKKIDDRYQVQKTLESCLHQLNAKYSDVIISKMSITLGDEFQGLLTLDAPLFQIIDSINMAMKPHQIRFGLGLGTILTNINPEQSIGADGPAYWYARKALQHIHQKNDYGNTQIAVDFEGVHNVEVINSLIASSEAIKSSWRASQEILLQKLLENDRYHESFDQQALARTLELDSSALSKRLKTSHLKVYLRARNCALKLLKEAGKE</sequence>
<dbReference type="Pfam" id="PF16264">
    <property type="entry name" value="SatD"/>
    <property type="match status" value="1"/>
</dbReference>
<evidence type="ECO:0000313" key="2">
    <source>
        <dbReference type="Proteomes" id="UP000297253"/>
    </source>
</evidence>
<keyword evidence="1" id="KW-0238">DNA-binding</keyword>
<organism evidence="1 2">
    <name type="scientific">Streptococcus cuniculi</name>
    <dbReference type="NCBI Taxonomy" id="1432788"/>
    <lineage>
        <taxon>Bacteria</taxon>
        <taxon>Bacillati</taxon>
        <taxon>Bacillota</taxon>
        <taxon>Bacilli</taxon>
        <taxon>Lactobacillales</taxon>
        <taxon>Streptococcaceae</taxon>
        <taxon>Streptococcus</taxon>
    </lineage>
</organism>
<dbReference type="InterPro" id="IPR032580">
    <property type="entry name" value="SatD"/>
</dbReference>
<protein>
    <submittedName>
        <fullName evidence="1">DNA-binding protein</fullName>
    </submittedName>
</protein>
<dbReference type="GO" id="GO:0003677">
    <property type="term" value="F:DNA binding"/>
    <property type="evidence" value="ECO:0007669"/>
    <property type="project" value="UniProtKB-KW"/>
</dbReference>
<gene>
    <name evidence="1" type="ORF">E4T82_02345</name>
</gene>
<accession>A0A4Y9JFG7</accession>
<dbReference type="EMBL" id="SPPD01000002">
    <property type="protein sequence ID" value="TFU98624.1"/>
    <property type="molecule type" value="Genomic_DNA"/>
</dbReference>
<dbReference type="STRING" id="1432788.BU202_02260"/>
<name>A0A4Y9JFG7_9STRE</name>
<dbReference type="Proteomes" id="UP000297253">
    <property type="component" value="Unassembled WGS sequence"/>
</dbReference>